<gene>
    <name evidence="2" type="ORF">B9Z19DRAFT_473996</name>
</gene>
<dbReference type="Proteomes" id="UP000244722">
    <property type="component" value="Unassembled WGS sequence"/>
</dbReference>
<evidence type="ECO:0000256" key="1">
    <source>
        <dbReference type="SAM" id="SignalP"/>
    </source>
</evidence>
<feature type="chain" id="PRO_5015545177" description="Secreted protein" evidence="1">
    <location>
        <begin position="20"/>
        <end position="94"/>
    </location>
</feature>
<name>A0A2T6ZF87_TUBBO</name>
<reference evidence="2 3" key="1">
    <citation type="submission" date="2017-04" db="EMBL/GenBank/DDBJ databases">
        <title>Draft genome sequence of Tuber borchii Vittad., a whitish edible truffle.</title>
        <authorList>
            <consortium name="DOE Joint Genome Institute"/>
            <person name="Murat C."/>
            <person name="Kuo A."/>
            <person name="Barry K.W."/>
            <person name="Clum A."/>
            <person name="Dockter R.B."/>
            <person name="Fauchery L."/>
            <person name="Iotti M."/>
            <person name="Kohler A."/>
            <person name="Labutti K."/>
            <person name="Lindquist E.A."/>
            <person name="Lipzen A."/>
            <person name="Ohm R.A."/>
            <person name="Wang M."/>
            <person name="Grigoriev I.V."/>
            <person name="Zambonelli A."/>
            <person name="Martin F.M."/>
        </authorList>
    </citation>
    <scope>NUCLEOTIDE SEQUENCE [LARGE SCALE GENOMIC DNA]</scope>
    <source>
        <strain evidence="2 3">Tbo3840</strain>
    </source>
</reference>
<protein>
    <recommendedName>
        <fullName evidence="4">Secreted protein</fullName>
    </recommendedName>
</protein>
<comment type="caution">
    <text evidence="2">The sequence shown here is derived from an EMBL/GenBank/DDBJ whole genome shotgun (WGS) entry which is preliminary data.</text>
</comment>
<evidence type="ECO:0000313" key="2">
    <source>
        <dbReference type="EMBL" id="PUU74168.1"/>
    </source>
</evidence>
<feature type="signal peptide" evidence="1">
    <location>
        <begin position="1"/>
        <end position="19"/>
    </location>
</feature>
<organism evidence="2 3">
    <name type="scientific">Tuber borchii</name>
    <name type="common">White truffle</name>
    <dbReference type="NCBI Taxonomy" id="42251"/>
    <lineage>
        <taxon>Eukaryota</taxon>
        <taxon>Fungi</taxon>
        <taxon>Dikarya</taxon>
        <taxon>Ascomycota</taxon>
        <taxon>Pezizomycotina</taxon>
        <taxon>Pezizomycetes</taxon>
        <taxon>Pezizales</taxon>
        <taxon>Tuberaceae</taxon>
        <taxon>Tuber</taxon>
    </lineage>
</organism>
<keyword evidence="1" id="KW-0732">Signal</keyword>
<dbReference type="AlphaFoldDB" id="A0A2T6ZF87"/>
<evidence type="ECO:0000313" key="3">
    <source>
        <dbReference type="Proteomes" id="UP000244722"/>
    </source>
</evidence>
<evidence type="ECO:0008006" key="4">
    <source>
        <dbReference type="Google" id="ProtNLM"/>
    </source>
</evidence>
<dbReference type="EMBL" id="NESQ01000319">
    <property type="protein sequence ID" value="PUU74168.1"/>
    <property type="molecule type" value="Genomic_DNA"/>
</dbReference>
<proteinExistence type="predicted"/>
<sequence length="94" mass="10549">MRPAWIIPIWSLILRAVLKVRWHFCSSPLHEGLSQEYTAGVASQQGAQQPWLPFCFFCSVMGVGIPAPAHRLSRIFAGYDIGILLVVSNRLEKN</sequence>
<keyword evidence="3" id="KW-1185">Reference proteome</keyword>
<accession>A0A2T6ZF87</accession>